<evidence type="ECO:0000313" key="3">
    <source>
        <dbReference type="Proteomes" id="UP000815325"/>
    </source>
</evidence>
<accession>A0ABQ7GAQ7</accession>
<proteinExistence type="predicted"/>
<evidence type="ECO:0000313" key="2">
    <source>
        <dbReference type="EMBL" id="KAF5831667.1"/>
    </source>
</evidence>
<feature type="compositionally biased region" description="Polar residues" evidence="1">
    <location>
        <begin position="109"/>
        <end position="132"/>
    </location>
</feature>
<feature type="compositionally biased region" description="Low complexity" evidence="1">
    <location>
        <begin position="260"/>
        <end position="273"/>
    </location>
</feature>
<gene>
    <name evidence="2" type="ORF">DUNSADRAFT_12748</name>
</gene>
<feature type="compositionally biased region" description="Polar residues" evidence="1">
    <location>
        <begin position="241"/>
        <end position="259"/>
    </location>
</feature>
<feature type="compositionally biased region" description="Basic and acidic residues" evidence="1">
    <location>
        <begin position="274"/>
        <end position="286"/>
    </location>
</feature>
<evidence type="ECO:0000256" key="1">
    <source>
        <dbReference type="SAM" id="MobiDB-lite"/>
    </source>
</evidence>
<sequence length="501" mass="53882">MHRSVQAKLQESLLHCFKDYEKHAIPLLGIPSRVPSPVAGLQQVNPEDKGFQALRTLRKRLNTLLGAEDQTRSAYAAWHTLLSSHSGLPSSSILLGGAFGPTETPPQGPISSIGSHTTKGAHTAVPANSNAASEGPTPAAGRSIDNDDGAAGASSGKPKMPASATPWGVNKGLEAAAQLLSVLHEESRDDPLLMEEAPELDPRTCNPQFAQGTLSEHLDSCAAAIRERAGPGIFPSVGAGSLSQGSAQCDESAAPSSTTGMQGQEQLQQQQQGGHKEEIGARHENQEQQQQLQQQQFLAIQTLMYQHLKLKHEPIEWVYDGLAPLMLQEVLHRRKTGTTDDVYNEYNVYNVYGPTTLSMPEDVPHDVAVRHAGRGAVSGIPTDAWLVSGLLQPPGSTDGSVFWRPSGIFLDVSCRGGAVLTAEQAQQRYGEGENEQEGAIMPWHKGCVWRPEGVLAAGCAELARATMVAHQRRGESDLVVHWLYQLLALDPTASEWEQMQA</sequence>
<protein>
    <submittedName>
        <fullName evidence="2">Uncharacterized protein</fullName>
    </submittedName>
</protein>
<reference evidence="2" key="1">
    <citation type="submission" date="2017-08" db="EMBL/GenBank/DDBJ databases">
        <authorList>
            <person name="Polle J.E."/>
            <person name="Barry K."/>
            <person name="Cushman J."/>
            <person name="Schmutz J."/>
            <person name="Tran D."/>
            <person name="Hathwaick L.T."/>
            <person name="Yim W.C."/>
            <person name="Jenkins J."/>
            <person name="Mckie-Krisberg Z.M."/>
            <person name="Prochnik S."/>
            <person name="Lindquist E."/>
            <person name="Dockter R.B."/>
            <person name="Adam C."/>
            <person name="Molina H."/>
            <person name="Bunkerborg J."/>
            <person name="Jin E."/>
            <person name="Buchheim M."/>
            <person name="Magnuson J."/>
        </authorList>
    </citation>
    <scope>NUCLEOTIDE SEQUENCE</scope>
    <source>
        <strain evidence="2">CCAP 19/18</strain>
    </source>
</reference>
<comment type="caution">
    <text evidence="2">The sequence shown here is derived from an EMBL/GenBank/DDBJ whole genome shotgun (WGS) entry which is preliminary data.</text>
</comment>
<keyword evidence="3" id="KW-1185">Reference proteome</keyword>
<feature type="region of interest" description="Disordered" evidence="1">
    <location>
        <begin position="236"/>
        <end position="290"/>
    </location>
</feature>
<name>A0ABQ7GAQ7_DUNSA</name>
<dbReference type="EMBL" id="MU069930">
    <property type="protein sequence ID" value="KAF5831667.1"/>
    <property type="molecule type" value="Genomic_DNA"/>
</dbReference>
<feature type="region of interest" description="Disordered" evidence="1">
    <location>
        <begin position="97"/>
        <end position="167"/>
    </location>
</feature>
<dbReference type="Proteomes" id="UP000815325">
    <property type="component" value="Unassembled WGS sequence"/>
</dbReference>
<organism evidence="2 3">
    <name type="scientific">Dunaliella salina</name>
    <name type="common">Green alga</name>
    <name type="synonym">Protococcus salinus</name>
    <dbReference type="NCBI Taxonomy" id="3046"/>
    <lineage>
        <taxon>Eukaryota</taxon>
        <taxon>Viridiplantae</taxon>
        <taxon>Chlorophyta</taxon>
        <taxon>core chlorophytes</taxon>
        <taxon>Chlorophyceae</taxon>
        <taxon>CS clade</taxon>
        <taxon>Chlamydomonadales</taxon>
        <taxon>Dunaliellaceae</taxon>
        <taxon>Dunaliella</taxon>
    </lineage>
</organism>